<dbReference type="Pfam" id="PF08327">
    <property type="entry name" value="AHSA1"/>
    <property type="match status" value="1"/>
</dbReference>
<dbReference type="Proteomes" id="UP000309174">
    <property type="component" value="Unassembled WGS sequence"/>
</dbReference>
<evidence type="ECO:0000313" key="3">
    <source>
        <dbReference type="EMBL" id="TMR07431.1"/>
    </source>
</evidence>
<reference evidence="3 4" key="1">
    <citation type="submission" date="2019-05" db="EMBL/GenBank/DDBJ databases">
        <title>Draft genome sequence of Actinomadura sp. 14C53.</title>
        <authorList>
            <person name="Saricaoglu S."/>
            <person name="Isik K."/>
        </authorList>
    </citation>
    <scope>NUCLEOTIDE SEQUENCE [LARGE SCALE GENOMIC DNA]</scope>
    <source>
        <strain evidence="3 4">14C53</strain>
    </source>
</reference>
<proteinExistence type="inferred from homology"/>
<dbReference type="InterPro" id="IPR013538">
    <property type="entry name" value="ASHA1/2-like_C"/>
</dbReference>
<evidence type="ECO:0000256" key="1">
    <source>
        <dbReference type="ARBA" id="ARBA00006817"/>
    </source>
</evidence>
<evidence type="ECO:0000313" key="4">
    <source>
        <dbReference type="Proteomes" id="UP000309174"/>
    </source>
</evidence>
<comment type="similarity">
    <text evidence="1">Belongs to the AHA1 family.</text>
</comment>
<dbReference type="EMBL" id="VCKW01000001">
    <property type="protein sequence ID" value="TMR07431.1"/>
    <property type="molecule type" value="Genomic_DNA"/>
</dbReference>
<comment type="caution">
    <text evidence="3">The sequence shown here is derived from an EMBL/GenBank/DDBJ whole genome shotgun (WGS) entry which is preliminary data.</text>
</comment>
<dbReference type="RefSeq" id="WP_138642928.1">
    <property type="nucleotide sequence ID" value="NZ_VCKW01000001.1"/>
</dbReference>
<sequence>MNPDLDLALERVIRAPRAVVWNAWTDPARLERWWAPAPTVCRVDRLDVRPGGAFVTRMSEDGTEFVPQVDAIFLVVDELERIVFTNAVDSAWRPADPAPVPMTAEITLSDHPDGTDYRIVVRHGDPDARARHEKLGFAEGWETVAAQLAGFAESEAPG</sequence>
<feature type="domain" description="Activator of Hsp90 ATPase homologue 1/2-like C-terminal" evidence="2">
    <location>
        <begin position="14"/>
        <end position="151"/>
    </location>
</feature>
<dbReference type="OrthoDB" id="3365660at2"/>
<organism evidence="3 4">
    <name type="scientific">Actinomadura soli</name>
    <dbReference type="NCBI Taxonomy" id="2508997"/>
    <lineage>
        <taxon>Bacteria</taxon>
        <taxon>Bacillati</taxon>
        <taxon>Actinomycetota</taxon>
        <taxon>Actinomycetes</taxon>
        <taxon>Streptosporangiales</taxon>
        <taxon>Thermomonosporaceae</taxon>
        <taxon>Actinomadura</taxon>
    </lineage>
</organism>
<dbReference type="SUPFAM" id="SSF55961">
    <property type="entry name" value="Bet v1-like"/>
    <property type="match status" value="1"/>
</dbReference>
<gene>
    <name evidence="3" type="ORF">ETD83_00115</name>
</gene>
<keyword evidence="4" id="KW-1185">Reference proteome</keyword>
<accession>A0A5C4JKG8</accession>
<dbReference type="AlphaFoldDB" id="A0A5C4JKG8"/>
<dbReference type="Gene3D" id="3.30.530.20">
    <property type="match status" value="1"/>
</dbReference>
<protein>
    <submittedName>
        <fullName evidence="3">Polyketide cyclase</fullName>
    </submittedName>
</protein>
<dbReference type="InterPro" id="IPR023393">
    <property type="entry name" value="START-like_dom_sf"/>
</dbReference>
<evidence type="ECO:0000259" key="2">
    <source>
        <dbReference type="Pfam" id="PF08327"/>
    </source>
</evidence>
<name>A0A5C4JKG8_9ACTN</name>